<dbReference type="Gene3D" id="3.10.450.50">
    <property type="match status" value="1"/>
</dbReference>
<evidence type="ECO:0000313" key="3">
    <source>
        <dbReference type="Proteomes" id="UP001139447"/>
    </source>
</evidence>
<reference evidence="2" key="1">
    <citation type="submission" date="2022-03" db="EMBL/GenBank/DDBJ databases">
        <authorList>
            <person name="Woo C.Y."/>
        </authorList>
    </citation>
    <scope>NUCLEOTIDE SEQUENCE</scope>
    <source>
        <strain evidence="2">CYS-02</strain>
    </source>
</reference>
<dbReference type="EMBL" id="JALGBI010000001">
    <property type="protein sequence ID" value="MCJ0763863.1"/>
    <property type="molecule type" value="Genomic_DNA"/>
</dbReference>
<accession>A0A9X2AML5</accession>
<dbReference type="Proteomes" id="UP001139447">
    <property type="component" value="Unassembled WGS sequence"/>
</dbReference>
<sequence length="120" mass="13393">MEIQELAQAFTALCKQGKFEDAGRVHWADDIVSLEPMTGEMAELKGRAAVEGKGAWWYANHEIHDVSVEGPYVHGQQFVVRFKMDVTPKGGQRMAMDEVGLYTVRNGKIVEERFFFGGGA</sequence>
<feature type="domain" description="SnoaL-like" evidence="1">
    <location>
        <begin position="2"/>
        <end position="116"/>
    </location>
</feature>
<gene>
    <name evidence="2" type="ORF">MMF98_11665</name>
</gene>
<dbReference type="AlphaFoldDB" id="A0A9X2AML5"/>
<dbReference type="Pfam" id="PF20409">
    <property type="entry name" value="SnoaL_5"/>
    <property type="match status" value="1"/>
</dbReference>
<evidence type="ECO:0000259" key="1">
    <source>
        <dbReference type="Pfam" id="PF20409"/>
    </source>
</evidence>
<proteinExistence type="predicted"/>
<dbReference type="InterPro" id="IPR032710">
    <property type="entry name" value="NTF2-like_dom_sf"/>
</dbReference>
<protein>
    <submittedName>
        <fullName evidence="2">Ester cyclase</fullName>
    </submittedName>
</protein>
<organism evidence="2 3">
    <name type="scientific">Variovorax terrae</name>
    <dbReference type="NCBI Taxonomy" id="2923278"/>
    <lineage>
        <taxon>Bacteria</taxon>
        <taxon>Pseudomonadati</taxon>
        <taxon>Pseudomonadota</taxon>
        <taxon>Betaproteobacteria</taxon>
        <taxon>Burkholderiales</taxon>
        <taxon>Comamonadaceae</taxon>
        <taxon>Variovorax</taxon>
    </lineage>
</organism>
<comment type="caution">
    <text evidence="2">The sequence shown here is derived from an EMBL/GenBank/DDBJ whole genome shotgun (WGS) entry which is preliminary data.</text>
</comment>
<name>A0A9X2AML5_9BURK</name>
<dbReference type="InterPro" id="IPR046860">
    <property type="entry name" value="SnoaL_5"/>
</dbReference>
<keyword evidence="3" id="KW-1185">Reference proteome</keyword>
<dbReference type="RefSeq" id="WP_243306439.1">
    <property type="nucleotide sequence ID" value="NZ_JALGBI010000001.1"/>
</dbReference>
<dbReference type="SUPFAM" id="SSF54427">
    <property type="entry name" value="NTF2-like"/>
    <property type="match status" value="1"/>
</dbReference>
<evidence type="ECO:0000313" key="2">
    <source>
        <dbReference type="EMBL" id="MCJ0763863.1"/>
    </source>
</evidence>